<dbReference type="PANTHER" id="PTHR13144">
    <property type="entry name" value="TEX261 PROTEIN"/>
    <property type="match status" value="1"/>
</dbReference>
<dbReference type="GO" id="GO:0005789">
    <property type="term" value="C:endoplasmic reticulum membrane"/>
    <property type="evidence" value="ECO:0007669"/>
    <property type="project" value="TreeGrafter"/>
</dbReference>
<dbReference type="Proteomes" id="UP000887565">
    <property type="component" value="Unplaced"/>
</dbReference>
<evidence type="ECO:0000256" key="2">
    <source>
        <dbReference type="ARBA" id="ARBA00008096"/>
    </source>
</evidence>
<dbReference type="AlphaFoldDB" id="A0A915K098"/>
<comment type="similarity">
    <text evidence="2">Belongs to the SVP26 family.</text>
</comment>
<keyword evidence="6 7" id="KW-0472">Membrane</keyword>
<sequence length="186" mass="21388">MIYFTIVTFLAYIVELIFFVLALASGLYYIAELIEEYTSLAAKILRSIIWVTILLYLGFYFFENLPIKLLICGTASQIFYLRLLKGFPVFHVYSLSFILSCVLLIINHYLTLSYFAVQLTPFSQVMAFFVLCVWIVPFSLFISLTANDNVLPTTSISGQNLVDSKFKIVNFPSKKMVFEIFSLILR</sequence>
<keyword evidence="5 7" id="KW-1133">Transmembrane helix</keyword>
<dbReference type="GO" id="GO:0000139">
    <property type="term" value="C:Golgi membrane"/>
    <property type="evidence" value="ECO:0007669"/>
    <property type="project" value="TreeGrafter"/>
</dbReference>
<evidence type="ECO:0000256" key="4">
    <source>
        <dbReference type="ARBA" id="ARBA00022692"/>
    </source>
</evidence>
<dbReference type="WBParaSite" id="nRc.2.0.1.t31729-RA">
    <property type="protein sequence ID" value="nRc.2.0.1.t31729-RA"/>
    <property type="gene ID" value="nRc.2.0.1.g31729"/>
</dbReference>
<accession>A0A915K098</accession>
<keyword evidence="8" id="KW-1185">Reference proteome</keyword>
<comment type="subcellular location">
    <subcellularLocation>
        <location evidence="1">Membrane</location>
        <topology evidence="1">Multi-pass membrane protein</topology>
    </subcellularLocation>
</comment>
<dbReference type="OMA" id="ICEIREY"/>
<evidence type="ECO:0000256" key="7">
    <source>
        <dbReference type="SAM" id="Phobius"/>
    </source>
</evidence>
<evidence type="ECO:0000256" key="3">
    <source>
        <dbReference type="ARBA" id="ARBA00017877"/>
    </source>
</evidence>
<proteinExistence type="inferred from homology"/>
<feature type="transmembrane region" description="Helical" evidence="7">
    <location>
        <begin position="122"/>
        <end position="142"/>
    </location>
</feature>
<organism evidence="8 9">
    <name type="scientific">Romanomermis culicivorax</name>
    <name type="common">Nematode worm</name>
    <dbReference type="NCBI Taxonomy" id="13658"/>
    <lineage>
        <taxon>Eukaryota</taxon>
        <taxon>Metazoa</taxon>
        <taxon>Ecdysozoa</taxon>
        <taxon>Nematoda</taxon>
        <taxon>Enoplea</taxon>
        <taxon>Dorylaimia</taxon>
        <taxon>Mermithida</taxon>
        <taxon>Mermithoidea</taxon>
        <taxon>Mermithidae</taxon>
        <taxon>Romanomermis</taxon>
    </lineage>
</organism>
<feature type="transmembrane region" description="Helical" evidence="7">
    <location>
        <begin position="43"/>
        <end position="61"/>
    </location>
</feature>
<dbReference type="GO" id="GO:0006888">
    <property type="term" value="P:endoplasmic reticulum to Golgi vesicle-mediated transport"/>
    <property type="evidence" value="ECO:0007669"/>
    <property type="project" value="InterPro"/>
</dbReference>
<feature type="transmembrane region" description="Helical" evidence="7">
    <location>
        <begin position="6"/>
        <end position="31"/>
    </location>
</feature>
<dbReference type="Pfam" id="PF04148">
    <property type="entry name" value="Erv26"/>
    <property type="match status" value="1"/>
</dbReference>
<evidence type="ECO:0000256" key="1">
    <source>
        <dbReference type="ARBA" id="ARBA00004141"/>
    </source>
</evidence>
<dbReference type="GO" id="GO:0097020">
    <property type="term" value="F:COPII receptor activity"/>
    <property type="evidence" value="ECO:0007669"/>
    <property type="project" value="InterPro"/>
</dbReference>
<feature type="transmembrane region" description="Helical" evidence="7">
    <location>
        <begin position="90"/>
        <end position="110"/>
    </location>
</feature>
<evidence type="ECO:0000256" key="6">
    <source>
        <dbReference type="ARBA" id="ARBA00023136"/>
    </source>
</evidence>
<name>A0A915K098_ROMCU</name>
<dbReference type="PANTHER" id="PTHR13144:SF0">
    <property type="entry name" value="PROTEIN TEX261"/>
    <property type="match status" value="1"/>
</dbReference>
<protein>
    <recommendedName>
        <fullName evidence="3">Protein TEX261</fullName>
    </recommendedName>
</protein>
<evidence type="ECO:0000313" key="8">
    <source>
        <dbReference type="Proteomes" id="UP000887565"/>
    </source>
</evidence>
<evidence type="ECO:0000256" key="5">
    <source>
        <dbReference type="ARBA" id="ARBA00022989"/>
    </source>
</evidence>
<keyword evidence="4 7" id="KW-0812">Transmembrane</keyword>
<dbReference type="GO" id="GO:0030134">
    <property type="term" value="C:COPII-coated ER to Golgi transport vesicle"/>
    <property type="evidence" value="ECO:0007669"/>
    <property type="project" value="TreeGrafter"/>
</dbReference>
<evidence type="ECO:0000313" key="9">
    <source>
        <dbReference type="WBParaSite" id="nRc.2.0.1.t31729-RA"/>
    </source>
</evidence>
<reference evidence="9" key="1">
    <citation type="submission" date="2022-11" db="UniProtKB">
        <authorList>
            <consortium name="WormBaseParasite"/>
        </authorList>
    </citation>
    <scope>IDENTIFICATION</scope>
</reference>
<dbReference type="InterPro" id="IPR007277">
    <property type="entry name" value="Svp26/Tex261"/>
</dbReference>